<dbReference type="RefSeq" id="WP_251969390.1">
    <property type="nucleotide sequence ID" value="NZ_AP025730.1"/>
</dbReference>
<protein>
    <recommendedName>
        <fullName evidence="4">DUF3467 domain-containing protein</fullName>
    </recommendedName>
</protein>
<proteinExistence type="predicted"/>
<evidence type="ECO:0008006" key="4">
    <source>
        <dbReference type="Google" id="ProtNLM"/>
    </source>
</evidence>
<reference evidence="2" key="1">
    <citation type="submission" date="2022-04" db="EMBL/GenBank/DDBJ databases">
        <title>Whole genome sequence of Sphaerotilus sp. FB-5.</title>
        <authorList>
            <person name="Takeda M."/>
            <person name="Narihara S."/>
            <person name="Akimoto M."/>
            <person name="Akimoto R."/>
            <person name="Nishiyashiki S."/>
            <person name="Murakami T."/>
        </authorList>
    </citation>
    <scope>NUCLEOTIDE SEQUENCE</scope>
    <source>
        <strain evidence="2">FB-5</strain>
    </source>
</reference>
<dbReference type="InterPro" id="IPR021857">
    <property type="entry name" value="DUF3467"/>
</dbReference>
<name>A0ABN6PR49_9BURK</name>
<dbReference type="Proteomes" id="UP001057498">
    <property type="component" value="Chromosome"/>
</dbReference>
<sequence>MHRQRVLHRRKLPQPGRSPDHASGLARYANRFEVGYNAFEFLFNFAQDYDDGGFAHSRIVTVPAYAKVFLGVLHRSIVDYEAQFGQIPLPPGVPGVDS</sequence>
<dbReference type="Pfam" id="PF11950">
    <property type="entry name" value="DUF3467"/>
    <property type="match status" value="1"/>
</dbReference>
<keyword evidence="3" id="KW-1185">Reference proteome</keyword>
<accession>A0ABN6PR49</accession>
<organism evidence="2 3">
    <name type="scientific">Sphaerotilus microaerophilus</name>
    <dbReference type="NCBI Taxonomy" id="2914710"/>
    <lineage>
        <taxon>Bacteria</taxon>
        <taxon>Pseudomonadati</taxon>
        <taxon>Pseudomonadota</taxon>
        <taxon>Betaproteobacteria</taxon>
        <taxon>Burkholderiales</taxon>
        <taxon>Sphaerotilaceae</taxon>
        <taxon>Sphaerotilus</taxon>
    </lineage>
</organism>
<dbReference type="EMBL" id="AP025730">
    <property type="protein sequence ID" value="BDI06072.1"/>
    <property type="molecule type" value="Genomic_DNA"/>
</dbReference>
<gene>
    <name evidence="2" type="ORF">CATMQ487_30420</name>
</gene>
<evidence type="ECO:0000256" key="1">
    <source>
        <dbReference type="SAM" id="MobiDB-lite"/>
    </source>
</evidence>
<feature type="region of interest" description="Disordered" evidence="1">
    <location>
        <begin position="1"/>
        <end position="23"/>
    </location>
</feature>
<feature type="compositionally biased region" description="Basic residues" evidence="1">
    <location>
        <begin position="1"/>
        <end position="12"/>
    </location>
</feature>
<evidence type="ECO:0000313" key="3">
    <source>
        <dbReference type="Proteomes" id="UP001057498"/>
    </source>
</evidence>
<evidence type="ECO:0000313" key="2">
    <source>
        <dbReference type="EMBL" id="BDI06072.1"/>
    </source>
</evidence>